<keyword evidence="2" id="KW-1133">Transmembrane helix</keyword>
<dbReference type="GO" id="GO:0015297">
    <property type="term" value="F:antiporter activity"/>
    <property type="evidence" value="ECO:0007669"/>
    <property type="project" value="InterPro"/>
</dbReference>
<dbReference type="AlphaFoldDB" id="M1BVY9"/>
<keyword evidence="2" id="KW-0472">Membrane</keyword>
<dbReference type="eggNOG" id="KOG1347">
    <property type="taxonomic scope" value="Eukaryota"/>
</dbReference>
<feature type="transmembrane region" description="Helical" evidence="2">
    <location>
        <begin position="33"/>
        <end position="56"/>
    </location>
</feature>
<accession>M1BVY9</accession>
<keyword evidence="4" id="KW-1185">Reference proteome</keyword>
<dbReference type="Proteomes" id="UP000011115">
    <property type="component" value="Unassembled WGS sequence"/>
</dbReference>
<dbReference type="InParanoid" id="M1BVY9"/>
<dbReference type="PANTHER" id="PTHR11206">
    <property type="entry name" value="MULTIDRUG RESISTANCE PROTEIN"/>
    <property type="match status" value="1"/>
</dbReference>
<feature type="transmembrane region" description="Helical" evidence="2">
    <location>
        <begin position="108"/>
        <end position="134"/>
    </location>
</feature>
<evidence type="ECO:0000256" key="2">
    <source>
        <dbReference type="SAM" id="Phobius"/>
    </source>
</evidence>
<dbReference type="Pfam" id="PF01554">
    <property type="entry name" value="MatE"/>
    <property type="match status" value="1"/>
</dbReference>
<dbReference type="GO" id="GO:0005774">
    <property type="term" value="C:vacuolar membrane"/>
    <property type="evidence" value="ECO:0000318"/>
    <property type="project" value="GO_Central"/>
</dbReference>
<dbReference type="InterPro" id="IPR002528">
    <property type="entry name" value="MATE_fam"/>
</dbReference>
<protein>
    <submittedName>
        <fullName evidence="3">MATE efflux family protein</fullName>
    </submittedName>
</protein>
<evidence type="ECO:0000313" key="4">
    <source>
        <dbReference type="Proteomes" id="UP000011115"/>
    </source>
</evidence>
<feature type="transmembrane region" description="Helical" evidence="2">
    <location>
        <begin position="68"/>
        <end position="88"/>
    </location>
</feature>
<sequence length="321" mass="35504">MESLLAILESICQYSIAQITQLFAVHLGVLQLAAVSVENFIIARLCYGALVIYYFLRLGLAAVSVENSIIAGLCYGALLGMGSALETLCGQAYGAKQVDMLGVYLQRSLIILNTTVLALVFFYLFANQILVLLGQPMDIAKWASKFSLWMIRQLFAYAVNFPIQKFLQAQSKMMVMVIIATVALVDHTLLSWFFMMKMDLGLVAGAVVLNVSWWFMALAQFVYILCGTCGEAWSGFTSKAFENIWGFVRLSLASGVMICLEYWYFMALILSAGYVKDAKIVVDAVSICVRVSNELGAGHPRAAKFSVLVVSNCQLLHFYLE</sequence>
<reference evidence="4" key="1">
    <citation type="journal article" date="2011" name="Nature">
        <title>Genome sequence and analysis of the tuber crop potato.</title>
        <authorList>
            <consortium name="The Potato Genome Sequencing Consortium"/>
        </authorList>
    </citation>
    <scope>NUCLEOTIDE SEQUENCE [LARGE SCALE GENOMIC DNA]</scope>
    <source>
        <strain evidence="4">cv. DM1-3 516 R44</strain>
    </source>
</reference>
<organism evidence="3 4">
    <name type="scientific">Solanum tuberosum</name>
    <name type="common">Potato</name>
    <dbReference type="NCBI Taxonomy" id="4113"/>
    <lineage>
        <taxon>Eukaryota</taxon>
        <taxon>Viridiplantae</taxon>
        <taxon>Streptophyta</taxon>
        <taxon>Embryophyta</taxon>
        <taxon>Tracheophyta</taxon>
        <taxon>Spermatophyta</taxon>
        <taxon>Magnoliopsida</taxon>
        <taxon>eudicotyledons</taxon>
        <taxon>Gunneridae</taxon>
        <taxon>Pentapetalae</taxon>
        <taxon>asterids</taxon>
        <taxon>lamiids</taxon>
        <taxon>Solanales</taxon>
        <taxon>Solanaceae</taxon>
        <taxon>Solanoideae</taxon>
        <taxon>Solaneae</taxon>
        <taxon>Solanum</taxon>
    </lineage>
</organism>
<evidence type="ECO:0000313" key="3">
    <source>
        <dbReference type="EnsemblPlants" id="PGSC0003DMT400054209"/>
    </source>
</evidence>
<reference evidence="3" key="2">
    <citation type="submission" date="2015-06" db="UniProtKB">
        <authorList>
            <consortium name="EnsemblPlants"/>
        </authorList>
    </citation>
    <scope>IDENTIFICATION</scope>
    <source>
        <strain evidence="3">DM1-3 516 R44</strain>
    </source>
</reference>
<dbReference type="HOGENOM" id="CLU_012893_10_2_1"/>
<name>M1BVY9_SOLTU</name>
<dbReference type="GO" id="GO:0042910">
    <property type="term" value="F:xenobiotic transmembrane transporter activity"/>
    <property type="evidence" value="ECO:0007669"/>
    <property type="project" value="InterPro"/>
</dbReference>
<dbReference type="EnsemblPlants" id="PGSC0003DMT400054209">
    <property type="protein sequence ID" value="PGSC0003DMT400054209"/>
    <property type="gene ID" value="PGSC0003DMG400021025"/>
</dbReference>
<feature type="transmembrane region" description="Helical" evidence="2">
    <location>
        <begin position="175"/>
        <end position="195"/>
    </location>
</feature>
<feature type="transmembrane region" description="Helical" evidence="2">
    <location>
        <begin position="244"/>
        <end position="270"/>
    </location>
</feature>
<evidence type="ECO:0000256" key="1">
    <source>
        <dbReference type="ARBA" id="ARBA00010199"/>
    </source>
</evidence>
<dbReference type="PaxDb" id="4113-PGSC0003DMT400054209"/>
<keyword evidence="2" id="KW-0812">Transmembrane</keyword>
<dbReference type="Gramene" id="PGSC0003DMT400054209">
    <property type="protein sequence ID" value="PGSC0003DMT400054209"/>
    <property type="gene ID" value="PGSC0003DMG400021025"/>
</dbReference>
<comment type="similarity">
    <text evidence="1">Belongs to the multi antimicrobial extrusion (MATE) (TC 2.A.66.1) family.</text>
</comment>
<feature type="transmembrane region" description="Helical" evidence="2">
    <location>
        <begin position="202"/>
        <end position="224"/>
    </location>
</feature>
<dbReference type="OMA" id="KAFENIW"/>
<dbReference type="GO" id="GO:0022857">
    <property type="term" value="F:transmembrane transporter activity"/>
    <property type="evidence" value="ECO:0000318"/>
    <property type="project" value="GO_Central"/>
</dbReference>
<proteinExistence type="inferred from homology"/>